<keyword evidence="1" id="KW-0812">Transmembrane</keyword>
<organism evidence="2 3">
    <name type="scientific">Peronospora belbahrii</name>
    <dbReference type="NCBI Taxonomy" id="622444"/>
    <lineage>
        <taxon>Eukaryota</taxon>
        <taxon>Sar</taxon>
        <taxon>Stramenopiles</taxon>
        <taxon>Oomycota</taxon>
        <taxon>Peronosporomycetes</taxon>
        <taxon>Peronosporales</taxon>
        <taxon>Peronosporaceae</taxon>
        <taxon>Peronospora</taxon>
    </lineage>
</organism>
<dbReference type="AlphaFoldDB" id="A0AAU9KT77"/>
<comment type="caution">
    <text evidence="2">The sequence shown here is derived from an EMBL/GenBank/DDBJ whole genome shotgun (WGS) entry which is preliminary data.</text>
</comment>
<reference evidence="2" key="1">
    <citation type="submission" date="2021-11" db="EMBL/GenBank/DDBJ databases">
        <authorList>
            <person name="Islam A."/>
            <person name="Islam S."/>
            <person name="Flora M.S."/>
            <person name="Rahman M."/>
            <person name="Ziaur R.M."/>
            <person name="Epstein J.H."/>
            <person name="Hassan M."/>
            <person name="Klassen M."/>
            <person name="Woodard K."/>
            <person name="Webb A."/>
            <person name="Webby R.J."/>
            <person name="El Zowalaty M.E."/>
        </authorList>
    </citation>
    <scope>NUCLEOTIDE SEQUENCE</scope>
    <source>
        <strain evidence="2">Pbs3</strain>
    </source>
</reference>
<keyword evidence="1" id="KW-1133">Transmembrane helix</keyword>
<dbReference type="PANTHER" id="PTHR34496:SF6">
    <property type="entry name" value="GLYCOSYLTRANSFERASE 2-LIKE DOMAIN-CONTAINING PROTEIN"/>
    <property type="match status" value="1"/>
</dbReference>
<evidence type="ECO:0000256" key="1">
    <source>
        <dbReference type="SAM" id="Phobius"/>
    </source>
</evidence>
<accession>A0AAU9KT77</accession>
<dbReference type="InterPro" id="IPR021067">
    <property type="entry name" value="Glycosyltransferase"/>
</dbReference>
<feature type="transmembrane region" description="Helical" evidence="1">
    <location>
        <begin position="30"/>
        <end position="49"/>
    </location>
</feature>
<proteinExistence type="predicted"/>
<dbReference type="Pfam" id="PF11397">
    <property type="entry name" value="GlcNAc"/>
    <property type="match status" value="1"/>
</dbReference>
<dbReference type="SUPFAM" id="SSF53448">
    <property type="entry name" value="Nucleotide-diphospho-sugar transferases"/>
    <property type="match status" value="1"/>
</dbReference>
<gene>
    <name evidence="2" type="ORF">PBS003_LOCUS3032</name>
</gene>
<dbReference type="EMBL" id="CAKKTJ010000147">
    <property type="protein sequence ID" value="CAH0476245.1"/>
    <property type="molecule type" value="Genomic_DNA"/>
</dbReference>
<evidence type="ECO:0000313" key="3">
    <source>
        <dbReference type="Proteomes" id="UP001160483"/>
    </source>
</evidence>
<dbReference type="InterPro" id="IPR029044">
    <property type="entry name" value="Nucleotide-diphossugar_trans"/>
</dbReference>
<sequence length="423" mass="49420">MVASFEPNGRVRSYEYFLCRGIQWNQRIDALVFIPLFYLMLVLYELFYLQEYASNGMKVNAPVEEHRVYLRADQQMNLNTVHVPIKPSSIVNGRKTIIMISNYRDSVRCSETLRSIFTSAVTPDNIKISIYDQIYAAENERPCAQQFCELVGEMFCRRSQIVSSQIDAINATGPTAARYETEKVITNEDFCMAIDSHMVFVPDWDEKIMAQWDSVENPNAIISTYPKDIINIASRKVDDTMHIMCLARIEVNIADAMVMYDPASVIKKKDTPKAILVSQLAGGFNFGGCKQAKEVRNDPHTPFLFHGEEYSRAARLWTNGYDFYAPSEDIVFHWYEKRKVVWERDWNERYLIQQQSRRRVRYILKLPVTKEDFDRTDLKNYTLGTKRTFEQWKNFSGIDPQAKFIPQDIAQFNNCRKLEYVQY</sequence>
<name>A0AAU9KT77_9STRA</name>
<dbReference type="PANTHER" id="PTHR34496">
    <property type="entry name" value="GLCNAC TRANSFERASE-RELATED"/>
    <property type="match status" value="1"/>
</dbReference>
<dbReference type="Proteomes" id="UP001160483">
    <property type="component" value="Unassembled WGS sequence"/>
</dbReference>
<evidence type="ECO:0008006" key="4">
    <source>
        <dbReference type="Google" id="ProtNLM"/>
    </source>
</evidence>
<protein>
    <recommendedName>
        <fullName evidence="4">Glycosyltransferase 2-like domain-containing protein</fullName>
    </recommendedName>
</protein>
<evidence type="ECO:0000313" key="2">
    <source>
        <dbReference type="EMBL" id="CAH0476245.1"/>
    </source>
</evidence>
<keyword evidence="1" id="KW-0472">Membrane</keyword>